<keyword evidence="1" id="KW-0472">Membrane</keyword>
<reference evidence="2" key="1">
    <citation type="journal article" date="2017" name="Mitochondrial DNA Part B Resour">
        <title>Determination of complete mitogenome sequence for Eastern Asian population of Cheilonereis cyclurus (Harrington, 1897) (Polychaeta: Nereididae).</title>
        <authorList>
            <person name="Park T."/>
            <person name="Lee S.-H."/>
            <person name="Shin M.-H."/>
            <person name="Kim W."/>
        </authorList>
    </citation>
    <scope>NUCLEOTIDE SEQUENCE</scope>
</reference>
<keyword evidence="1" id="KW-0812">Transmembrane</keyword>
<evidence type="ECO:0000256" key="1">
    <source>
        <dbReference type="SAM" id="Phobius"/>
    </source>
</evidence>
<feature type="transmembrane region" description="Helical" evidence="1">
    <location>
        <begin position="7"/>
        <end position="29"/>
    </location>
</feature>
<organism evidence="2">
    <name type="scientific">Cheilonereis cyclurus</name>
    <dbReference type="NCBI Taxonomy" id="868083"/>
    <lineage>
        <taxon>Eukaryota</taxon>
        <taxon>Metazoa</taxon>
        <taxon>Spiralia</taxon>
        <taxon>Lophotrochozoa</taxon>
        <taxon>Annelida</taxon>
        <taxon>Polychaeta</taxon>
        <taxon>Errantia</taxon>
        <taxon>Phyllodocida</taxon>
        <taxon>Nereididae</taxon>
        <taxon>Cheilonereis</taxon>
    </lineage>
</organism>
<dbReference type="EMBL" id="MF538532">
    <property type="protein sequence ID" value="AXJ93403.1"/>
    <property type="molecule type" value="Genomic_DNA"/>
</dbReference>
<name>A0A345WJZ7_9ANNE</name>
<accession>A0A345WJZ7</accession>
<geneLocation type="mitochondrion" evidence="2"/>
<keyword evidence="1" id="KW-1133">Transmembrane helix</keyword>
<proteinExistence type="predicted"/>
<sequence>MPHLSPMNWLIVPAIMAFVLLALTSILWWQFIPCFPTRPVAPYSAPKMWTW</sequence>
<keyword evidence="2" id="KW-0496">Mitochondrion</keyword>
<dbReference type="AlphaFoldDB" id="A0A345WJZ7"/>
<protein>
    <submittedName>
        <fullName evidence="2">ATP synthase F0 subunit 8</fullName>
    </submittedName>
</protein>
<gene>
    <name evidence="2" type="primary">ATP8</name>
</gene>
<evidence type="ECO:0000313" key="2">
    <source>
        <dbReference type="EMBL" id="AXJ93403.1"/>
    </source>
</evidence>